<dbReference type="PANTHER" id="PTHR12526">
    <property type="entry name" value="GLYCOSYLTRANSFERASE"/>
    <property type="match status" value="1"/>
</dbReference>
<dbReference type="PANTHER" id="PTHR12526:SF638">
    <property type="entry name" value="SPORE COAT PROTEIN SA"/>
    <property type="match status" value="1"/>
</dbReference>
<sequence length="374" mass="41550">MDLLVLSEVRWGYFRTRKQFLLSRFPAPWRVFFAQPPGGGADDPWEPKQEGRVTYFTVPFLKPGTKSALYNAAAATGPGRWLIESAAERYLGGMLRKLGVDREPVVLASNIYTAGALSRLRKKLLLYDFNDSPFQFSVSPPWARGYWPRTIRQADAVFVVSEFYRRQLAGETDRPLILLGNGVEMAHFEAPRDVPADLAPLPRPLIGYVGLLSHFLDFEMLESLRRNRRGGTLVLVGPGTPATDAAVAELGRREGVAVLGPRPYEQVPAYMQALDVGVIPFRADDPFVQGINPNKVYQYLAAGLPVLTTPLLDLRESAPDLLFATDDRSMSQALATALDAPADRDRRRALARPHDWDALAARMVHEIEARLPAA</sequence>
<gene>
    <name evidence="1" type="ORF">HZA61_15065</name>
</gene>
<reference evidence="1" key="1">
    <citation type="submission" date="2020-07" db="EMBL/GenBank/DDBJ databases">
        <title>Huge and variable diversity of episymbiotic CPR bacteria and DPANN archaea in groundwater ecosystems.</title>
        <authorList>
            <person name="He C.Y."/>
            <person name="Keren R."/>
            <person name="Whittaker M."/>
            <person name="Farag I.F."/>
            <person name="Doudna J."/>
            <person name="Cate J.H.D."/>
            <person name="Banfield J.F."/>
        </authorList>
    </citation>
    <scope>NUCLEOTIDE SEQUENCE</scope>
    <source>
        <strain evidence="1">NC_groundwater_1813_Pr3_B-0.1um_71_17</strain>
    </source>
</reference>
<dbReference type="Gene3D" id="3.40.50.2000">
    <property type="entry name" value="Glycogen Phosphorylase B"/>
    <property type="match status" value="2"/>
</dbReference>
<dbReference type="EMBL" id="JACRIW010000110">
    <property type="protein sequence ID" value="MBI5170808.1"/>
    <property type="molecule type" value="Genomic_DNA"/>
</dbReference>
<dbReference type="SUPFAM" id="SSF53756">
    <property type="entry name" value="UDP-Glycosyltransferase/glycogen phosphorylase"/>
    <property type="match status" value="1"/>
</dbReference>
<name>A0A933SFI8_UNCEI</name>
<dbReference type="Proteomes" id="UP000696931">
    <property type="component" value="Unassembled WGS sequence"/>
</dbReference>
<dbReference type="GO" id="GO:0016757">
    <property type="term" value="F:glycosyltransferase activity"/>
    <property type="evidence" value="ECO:0007669"/>
    <property type="project" value="TreeGrafter"/>
</dbReference>
<proteinExistence type="predicted"/>
<accession>A0A933SFI8</accession>
<comment type="caution">
    <text evidence="1">The sequence shown here is derived from an EMBL/GenBank/DDBJ whole genome shotgun (WGS) entry which is preliminary data.</text>
</comment>
<evidence type="ECO:0000313" key="2">
    <source>
        <dbReference type="Proteomes" id="UP000696931"/>
    </source>
</evidence>
<dbReference type="AlphaFoldDB" id="A0A933SFI8"/>
<organism evidence="1 2">
    <name type="scientific">Eiseniibacteriota bacterium</name>
    <dbReference type="NCBI Taxonomy" id="2212470"/>
    <lineage>
        <taxon>Bacteria</taxon>
        <taxon>Candidatus Eiseniibacteriota</taxon>
    </lineage>
</organism>
<evidence type="ECO:0000313" key="1">
    <source>
        <dbReference type="EMBL" id="MBI5170808.1"/>
    </source>
</evidence>
<protein>
    <submittedName>
        <fullName evidence="1">Glycosyltransferase</fullName>
    </submittedName>
</protein>
<dbReference type="Pfam" id="PF13692">
    <property type="entry name" value="Glyco_trans_1_4"/>
    <property type="match status" value="1"/>
</dbReference>